<protein>
    <recommendedName>
        <fullName evidence="2">UmuC domain-containing protein</fullName>
    </recommendedName>
</protein>
<sequence length="410" mass="46405">MHFNPAAPTVMHIDINSCFATIEQQANPFLRGKPLAIGAYTTNAGCILAASIEAKKVGVKTGMRVREAKLLCPGLIVLPSDPYKYRFVHKKMRAILKDYTNNFYPKSIDEFVLYLKGYPALANQTPWELGREIKSRIANEVGDWIRVSIGFGPNRFLAKTAAGFKKPDGLTIIDQGNFADIYERLSLVDLHGINVRNEARLHSVGIYSVPQFYNAELPQLRSAFHSVLAYYWYLRLRGWEIDNMEFARKSFGNQHALSKPYSEIDDLAPIMTKLVTKTASRLRKGGYIARGVSVYISYRRHHRNSPSWHKQLTLPHPIYATTDILRAALILLHQSPRKPVRVLSVSCFDIIKEQKLQLNIFENEGKKQNLFRKIDLINGRWGDYTISPASVLMAGGTVHDRIAFGGVTEL</sequence>
<evidence type="ECO:0000256" key="1">
    <source>
        <dbReference type="ARBA" id="ARBA00010945"/>
    </source>
</evidence>
<evidence type="ECO:0000313" key="4">
    <source>
        <dbReference type="Proteomes" id="UP000177263"/>
    </source>
</evidence>
<reference evidence="3 4" key="1">
    <citation type="journal article" date="2016" name="Nat. Commun.">
        <title>Thousands of microbial genomes shed light on interconnected biogeochemical processes in an aquifer system.</title>
        <authorList>
            <person name="Anantharaman K."/>
            <person name="Brown C.T."/>
            <person name="Hug L.A."/>
            <person name="Sharon I."/>
            <person name="Castelle C.J."/>
            <person name="Probst A.J."/>
            <person name="Thomas B.C."/>
            <person name="Singh A."/>
            <person name="Wilkins M.J."/>
            <person name="Karaoz U."/>
            <person name="Brodie E.L."/>
            <person name="Williams K.H."/>
            <person name="Hubbard S.S."/>
            <person name="Banfield J.F."/>
        </authorList>
    </citation>
    <scope>NUCLEOTIDE SEQUENCE [LARGE SCALE GENOMIC DNA]</scope>
</reference>
<dbReference type="InterPro" id="IPR043502">
    <property type="entry name" value="DNA/RNA_pol_sf"/>
</dbReference>
<dbReference type="GO" id="GO:0006281">
    <property type="term" value="P:DNA repair"/>
    <property type="evidence" value="ECO:0007669"/>
    <property type="project" value="InterPro"/>
</dbReference>
<dbReference type="PROSITE" id="PS50173">
    <property type="entry name" value="UMUC"/>
    <property type="match status" value="1"/>
</dbReference>
<proteinExistence type="inferred from homology"/>
<dbReference type="GO" id="GO:0042276">
    <property type="term" value="P:error-prone translesion synthesis"/>
    <property type="evidence" value="ECO:0007669"/>
    <property type="project" value="TreeGrafter"/>
</dbReference>
<dbReference type="InterPro" id="IPR001126">
    <property type="entry name" value="UmuC"/>
</dbReference>
<dbReference type="GO" id="GO:0003684">
    <property type="term" value="F:damaged DNA binding"/>
    <property type="evidence" value="ECO:0007669"/>
    <property type="project" value="InterPro"/>
</dbReference>
<evidence type="ECO:0000313" key="3">
    <source>
        <dbReference type="EMBL" id="OGM29661.1"/>
    </source>
</evidence>
<dbReference type="Gene3D" id="3.40.1170.60">
    <property type="match status" value="1"/>
</dbReference>
<dbReference type="InterPro" id="IPR022880">
    <property type="entry name" value="DNApol_IV"/>
</dbReference>
<dbReference type="CDD" id="cd03586">
    <property type="entry name" value="PolY_Pol_IV_kappa"/>
    <property type="match status" value="1"/>
</dbReference>
<dbReference type="STRING" id="1802500.A2801_00625"/>
<dbReference type="Pfam" id="PF00817">
    <property type="entry name" value="IMS"/>
    <property type="match status" value="1"/>
</dbReference>
<gene>
    <name evidence="3" type="ORF">A2801_00625</name>
</gene>
<dbReference type="SUPFAM" id="SSF56672">
    <property type="entry name" value="DNA/RNA polymerases"/>
    <property type="match status" value="1"/>
</dbReference>
<dbReference type="GO" id="GO:0003887">
    <property type="term" value="F:DNA-directed DNA polymerase activity"/>
    <property type="evidence" value="ECO:0007669"/>
    <property type="project" value="InterPro"/>
</dbReference>
<dbReference type="Gene3D" id="3.30.1490.100">
    <property type="entry name" value="DNA polymerase, Y-family, little finger domain"/>
    <property type="match status" value="1"/>
</dbReference>
<organism evidence="3 4">
    <name type="scientific">Candidatus Woesebacteria bacterium RIFCSPHIGHO2_01_FULL_41_10</name>
    <dbReference type="NCBI Taxonomy" id="1802500"/>
    <lineage>
        <taxon>Bacteria</taxon>
        <taxon>Candidatus Woeseibacteriota</taxon>
    </lineage>
</organism>
<dbReference type="EMBL" id="MGGM01000010">
    <property type="protein sequence ID" value="OGM29661.1"/>
    <property type="molecule type" value="Genomic_DNA"/>
</dbReference>
<dbReference type="InterPro" id="IPR036775">
    <property type="entry name" value="DNA_pol_Y-fam_lit_finger_sf"/>
</dbReference>
<evidence type="ECO:0000259" key="2">
    <source>
        <dbReference type="PROSITE" id="PS50173"/>
    </source>
</evidence>
<dbReference type="AlphaFoldDB" id="A0A1F7YQP4"/>
<name>A0A1F7YQP4_9BACT</name>
<dbReference type="InterPro" id="IPR050116">
    <property type="entry name" value="DNA_polymerase-Y"/>
</dbReference>
<dbReference type="GO" id="GO:0005829">
    <property type="term" value="C:cytosol"/>
    <property type="evidence" value="ECO:0007669"/>
    <property type="project" value="TreeGrafter"/>
</dbReference>
<dbReference type="GO" id="GO:0009432">
    <property type="term" value="P:SOS response"/>
    <property type="evidence" value="ECO:0007669"/>
    <property type="project" value="TreeGrafter"/>
</dbReference>
<dbReference type="SUPFAM" id="SSF100879">
    <property type="entry name" value="Lesion bypass DNA polymerase (Y-family), little finger domain"/>
    <property type="match status" value="1"/>
</dbReference>
<dbReference type="Proteomes" id="UP000177263">
    <property type="component" value="Unassembled WGS sequence"/>
</dbReference>
<dbReference type="InterPro" id="IPR017961">
    <property type="entry name" value="DNA_pol_Y-fam_little_finger"/>
</dbReference>
<comment type="caution">
    <text evidence="3">The sequence shown here is derived from an EMBL/GenBank/DDBJ whole genome shotgun (WGS) entry which is preliminary data.</text>
</comment>
<dbReference type="PANTHER" id="PTHR11076">
    <property type="entry name" value="DNA REPAIR POLYMERASE UMUC / TRANSFERASE FAMILY MEMBER"/>
    <property type="match status" value="1"/>
</dbReference>
<dbReference type="Gene3D" id="3.30.70.270">
    <property type="match status" value="1"/>
</dbReference>
<dbReference type="Pfam" id="PF11799">
    <property type="entry name" value="IMS_C"/>
    <property type="match status" value="1"/>
</dbReference>
<comment type="similarity">
    <text evidence="1">Belongs to the DNA polymerase type-Y family.</text>
</comment>
<feature type="domain" description="UmuC" evidence="2">
    <location>
        <begin position="10"/>
        <end position="194"/>
    </location>
</feature>
<accession>A0A1F7YQP4</accession>
<dbReference type="InterPro" id="IPR043128">
    <property type="entry name" value="Rev_trsase/Diguanyl_cyclase"/>
</dbReference>
<dbReference type="PANTHER" id="PTHR11076:SF33">
    <property type="entry name" value="DNA POLYMERASE KAPPA"/>
    <property type="match status" value="1"/>
</dbReference>